<feature type="region of interest" description="Disordered" evidence="2">
    <location>
        <begin position="562"/>
        <end position="694"/>
    </location>
</feature>
<evidence type="ECO:0008006" key="5">
    <source>
        <dbReference type="Google" id="ProtNLM"/>
    </source>
</evidence>
<evidence type="ECO:0000313" key="4">
    <source>
        <dbReference type="Proteomes" id="UP001321760"/>
    </source>
</evidence>
<evidence type="ECO:0000256" key="2">
    <source>
        <dbReference type="SAM" id="MobiDB-lite"/>
    </source>
</evidence>
<organism evidence="3 4">
    <name type="scientific">Podospora aff. communis PSN243</name>
    <dbReference type="NCBI Taxonomy" id="3040156"/>
    <lineage>
        <taxon>Eukaryota</taxon>
        <taxon>Fungi</taxon>
        <taxon>Dikarya</taxon>
        <taxon>Ascomycota</taxon>
        <taxon>Pezizomycotina</taxon>
        <taxon>Sordariomycetes</taxon>
        <taxon>Sordariomycetidae</taxon>
        <taxon>Sordariales</taxon>
        <taxon>Podosporaceae</taxon>
        <taxon>Podospora</taxon>
    </lineage>
</organism>
<proteinExistence type="predicted"/>
<feature type="coiled-coil region" evidence="1">
    <location>
        <begin position="432"/>
        <end position="459"/>
    </location>
</feature>
<protein>
    <recommendedName>
        <fullName evidence="5">Autophagy-related protein 28</fullName>
    </recommendedName>
</protein>
<reference evidence="3" key="1">
    <citation type="journal article" date="2023" name="Mol. Phylogenet. Evol.">
        <title>Genome-scale phylogeny and comparative genomics of the fungal order Sordariales.</title>
        <authorList>
            <person name="Hensen N."/>
            <person name="Bonometti L."/>
            <person name="Westerberg I."/>
            <person name="Brannstrom I.O."/>
            <person name="Guillou S."/>
            <person name="Cros-Aarteil S."/>
            <person name="Calhoun S."/>
            <person name="Haridas S."/>
            <person name="Kuo A."/>
            <person name="Mondo S."/>
            <person name="Pangilinan J."/>
            <person name="Riley R."/>
            <person name="LaButti K."/>
            <person name="Andreopoulos B."/>
            <person name="Lipzen A."/>
            <person name="Chen C."/>
            <person name="Yan M."/>
            <person name="Daum C."/>
            <person name="Ng V."/>
            <person name="Clum A."/>
            <person name="Steindorff A."/>
            <person name="Ohm R.A."/>
            <person name="Martin F."/>
            <person name="Silar P."/>
            <person name="Natvig D.O."/>
            <person name="Lalanne C."/>
            <person name="Gautier V."/>
            <person name="Ament-Velasquez S.L."/>
            <person name="Kruys A."/>
            <person name="Hutchinson M.I."/>
            <person name="Powell A.J."/>
            <person name="Barry K."/>
            <person name="Miller A.N."/>
            <person name="Grigoriev I.V."/>
            <person name="Debuchy R."/>
            <person name="Gladieux P."/>
            <person name="Hiltunen Thoren M."/>
            <person name="Johannesson H."/>
        </authorList>
    </citation>
    <scope>NUCLEOTIDE SEQUENCE</scope>
    <source>
        <strain evidence="3">PSN243</strain>
    </source>
</reference>
<evidence type="ECO:0000313" key="3">
    <source>
        <dbReference type="EMBL" id="KAK4447815.1"/>
    </source>
</evidence>
<comment type="caution">
    <text evidence="3">The sequence shown here is derived from an EMBL/GenBank/DDBJ whole genome shotgun (WGS) entry which is preliminary data.</text>
</comment>
<feature type="region of interest" description="Disordered" evidence="2">
    <location>
        <begin position="395"/>
        <end position="416"/>
    </location>
</feature>
<feature type="compositionally biased region" description="Basic and acidic residues" evidence="2">
    <location>
        <begin position="634"/>
        <end position="651"/>
    </location>
</feature>
<dbReference type="EMBL" id="MU865947">
    <property type="protein sequence ID" value="KAK4447815.1"/>
    <property type="molecule type" value="Genomic_DNA"/>
</dbReference>
<feature type="coiled-coil region" evidence="1">
    <location>
        <begin position="285"/>
        <end position="348"/>
    </location>
</feature>
<dbReference type="AlphaFoldDB" id="A0AAV9GK74"/>
<sequence length="694" mass="76611">MAPNSSFLPRITLQRGDNPILPLHNQSGAVRKKPSEYDLSELSPRPENVYPRAFPSRNPSSSRRDSSPSVAQSDRASNAGSASKTRQRPMFDGPPPPITASRMIYRDEEDRDSYVSRNLDASSFARNINSVLFDRGSPARTRDAMQEYEPDTIWRNLQRRERSLQNELQLLLDAQSAGLAANLDPAGAPSSRSDVSDAGSSTPTTTLQTTDSPVRRSRVILEEPARVTQTGALIPVRQPRKKPLGLRGARAGLARNIALLADLKVEEDASLTAALSTRKKALAQLRKLSARRAGIAEELRALEAEEEEPLARELRELGEEHNGVTAEIAELEERLVGLRNRRRWLDGRIEDVRNRREAGLSGYKGALREVEGRVSALLSKPPIKPLDFEAIAAPRTQGSESGSHAGEPVEQSPDGAEFLRLRPERRTLEMARDWWESEVAILERRKEEVDRERLALEEGVEVWKAAARLVTDFEAELRQEMKTNFSDHGGGTNKTSLPSPEQAMHAQLEKMATVIQGLEDRLHLAEDKGWNLLICAIGAELAAFKEAEYLLREALRGAGLEVGEQDDQGTEGEETYYTAETATPRVGRSTSNLRSFADSHDPDSITIASRSFTLSRTDSRKSQADTNTNAGAKNKGELLDLHSEEDARAAESDNEVPADLLVGPNSPTLSREDSENEVPPEFLAQHNGEDGEVE</sequence>
<accession>A0AAV9GK74</accession>
<dbReference type="Proteomes" id="UP001321760">
    <property type="component" value="Unassembled WGS sequence"/>
</dbReference>
<name>A0AAV9GK74_9PEZI</name>
<feature type="compositionally biased region" description="Polar residues" evidence="2">
    <location>
        <begin position="70"/>
        <end position="84"/>
    </location>
</feature>
<keyword evidence="4" id="KW-1185">Reference proteome</keyword>
<feature type="compositionally biased region" description="Acidic residues" evidence="2">
    <location>
        <begin position="563"/>
        <end position="574"/>
    </location>
</feature>
<feature type="compositionally biased region" description="Polar residues" evidence="2">
    <location>
        <begin position="606"/>
        <end position="616"/>
    </location>
</feature>
<feature type="region of interest" description="Disordered" evidence="2">
    <location>
        <begin position="1"/>
        <end position="102"/>
    </location>
</feature>
<reference evidence="3" key="2">
    <citation type="submission" date="2023-05" db="EMBL/GenBank/DDBJ databases">
        <authorList>
            <consortium name="Lawrence Berkeley National Laboratory"/>
            <person name="Steindorff A."/>
            <person name="Hensen N."/>
            <person name="Bonometti L."/>
            <person name="Westerberg I."/>
            <person name="Brannstrom I.O."/>
            <person name="Guillou S."/>
            <person name="Cros-Aarteil S."/>
            <person name="Calhoun S."/>
            <person name="Haridas S."/>
            <person name="Kuo A."/>
            <person name="Mondo S."/>
            <person name="Pangilinan J."/>
            <person name="Riley R."/>
            <person name="Labutti K."/>
            <person name="Andreopoulos B."/>
            <person name="Lipzen A."/>
            <person name="Chen C."/>
            <person name="Yanf M."/>
            <person name="Daum C."/>
            <person name="Ng V."/>
            <person name="Clum A."/>
            <person name="Ohm R."/>
            <person name="Martin F."/>
            <person name="Silar P."/>
            <person name="Natvig D."/>
            <person name="Lalanne C."/>
            <person name="Gautier V."/>
            <person name="Ament-Velasquez S.L."/>
            <person name="Kruys A."/>
            <person name="Hutchinson M.I."/>
            <person name="Powell A.J."/>
            <person name="Barry K."/>
            <person name="Miller A.N."/>
            <person name="Grigoriev I.V."/>
            <person name="Debuchy R."/>
            <person name="Gladieux P."/>
            <person name="Thoren M.H."/>
            <person name="Johannesson H."/>
        </authorList>
    </citation>
    <scope>NUCLEOTIDE SEQUENCE</scope>
    <source>
        <strain evidence="3">PSN243</strain>
    </source>
</reference>
<evidence type="ECO:0000256" key="1">
    <source>
        <dbReference type="SAM" id="Coils"/>
    </source>
</evidence>
<feature type="region of interest" description="Disordered" evidence="2">
    <location>
        <begin position="182"/>
        <end position="215"/>
    </location>
</feature>
<feature type="compositionally biased region" description="Low complexity" evidence="2">
    <location>
        <begin position="190"/>
        <end position="210"/>
    </location>
</feature>
<keyword evidence="1" id="KW-0175">Coiled coil</keyword>
<gene>
    <name evidence="3" type="ORF">QBC34DRAFT_408932</name>
</gene>
<feature type="compositionally biased region" description="Low complexity" evidence="2">
    <location>
        <begin position="51"/>
        <end position="61"/>
    </location>
</feature>